<reference evidence="1" key="1">
    <citation type="submission" date="2020-08" db="EMBL/GenBank/DDBJ databases">
        <title>Multicomponent nature underlies the extraordinary mechanical properties of spider dragline silk.</title>
        <authorList>
            <person name="Kono N."/>
            <person name="Nakamura H."/>
            <person name="Mori M."/>
            <person name="Yoshida Y."/>
            <person name="Ohtoshi R."/>
            <person name="Malay A.D."/>
            <person name="Moran D.A.P."/>
            <person name="Tomita M."/>
            <person name="Numata K."/>
            <person name="Arakawa K."/>
        </authorList>
    </citation>
    <scope>NUCLEOTIDE SEQUENCE</scope>
</reference>
<evidence type="ECO:0000313" key="2">
    <source>
        <dbReference type="Proteomes" id="UP000887159"/>
    </source>
</evidence>
<comment type="caution">
    <text evidence="1">The sequence shown here is derived from an EMBL/GenBank/DDBJ whole genome shotgun (WGS) entry which is preliminary data.</text>
</comment>
<sequence>MVAVTAYWICSRFSDWRVTGTSPGASENPPCRDGLMHVKYVELKVLKLPWWGSLERDFQRWCRPCHLTKAQIYVVHHQ</sequence>
<name>A0A8X6V2F0_TRICX</name>
<gene>
    <name evidence="1" type="ORF">TNCV_1740681</name>
</gene>
<accession>A0A8X6V2F0</accession>
<dbReference type="AlphaFoldDB" id="A0A8X6V2F0"/>
<dbReference type="Proteomes" id="UP000887159">
    <property type="component" value="Unassembled WGS sequence"/>
</dbReference>
<protein>
    <submittedName>
        <fullName evidence="1">Uncharacterized protein</fullName>
    </submittedName>
</protein>
<dbReference type="EMBL" id="BMAU01021142">
    <property type="protein sequence ID" value="GFX92148.1"/>
    <property type="molecule type" value="Genomic_DNA"/>
</dbReference>
<proteinExistence type="predicted"/>
<evidence type="ECO:0000313" key="1">
    <source>
        <dbReference type="EMBL" id="GFX92148.1"/>
    </source>
</evidence>
<keyword evidence="2" id="KW-1185">Reference proteome</keyword>
<organism evidence="1 2">
    <name type="scientific">Trichonephila clavipes</name>
    <name type="common">Golden silk orbweaver</name>
    <name type="synonym">Nephila clavipes</name>
    <dbReference type="NCBI Taxonomy" id="2585209"/>
    <lineage>
        <taxon>Eukaryota</taxon>
        <taxon>Metazoa</taxon>
        <taxon>Ecdysozoa</taxon>
        <taxon>Arthropoda</taxon>
        <taxon>Chelicerata</taxon>
        <taxon>Arachnida</taxon>
        <taxon>Araneae</taxon>
        <taxon>Araneomorphae</taxon>
        <taxon>Entelegynae</taxon>
        <taxon>Araneoidea</taxon>
        <taxon>Nephilidae</taxon>
        <taxon>Trichonephila</taxon>
    </lineage>
</organism>